<proteinExistence type="predicted"/>
<accession>A0AAE9X9J8</accession>
<evidence type="ECO:0000313" key="2">
    <source>
        <dbReference type="Proteomes" id="UP001179501"/>
    </source>
</evidence>
<protein>
    <recommendedName>
        <fullName evidence="3">ParB/Sulfiredoxin domain-containing protein</fullName>
    </recommendedName>
</protein>
<gene>
    <name evidence="1" type="ORF">NY151_07995</name>
</gene>
<name>A0AAE9X9J8_PORGN</name>
<dbReference type="Proteomes" id="UP001179501">
    <property type="component" value="Chromosome"/>
</dbReference>
<dbReference type="AlphaFoldDB" id="A0AAE9X9J8"/>
<dbReference type="EMBL" id="CP116614">
    <property type="protein sequence ID" value="WCG02594.1"/>
    <property type="molecule type" value="Genomic_DNA"/>
</dbReference>
<reference evidence="1" key="1">
    <citation type="submission" date="2023-01" db="EMBL/GenBank/DDBJ databases">
        <title>Phages are important unrecognized players in the ecology of the oral pathogen Porphyromonas gingivalis.</title>
        <authorList>
            <person name="Matrishin C.B."/>
            <person name="Kauffman K.M."/>
        </authorList>
    </citation>
    <scope>NUCLEOTIDE SEQUENCE</scope>
    <source>
        <strain evidence="1">ATCC 49417</strain>
    </source>
</reference>
<sequence length="285" mass="32214">MKAKDADIKTVSIDQLIPDDKNFNKGTEFGSHLMDESLRKFGLGRSILIDKNNRIIAGNKTAEKAGELGFDKVVVVETDGNTLVAVKRKDVDLDSQKGRELALADNATGKANLAWDEEVIAQCVEQFDFDPEDWGVAMKEIEDGLDSSTGGKESETKRLSELAFTGMYYEPKIIPSLQLQDCYDVEKFNAKLRVIEESSLSEEQKRAMRMFAYRFIKINFEAAANYYSFNATEEEKAVMERLRMVLVDGSIDGFIEDDLIRVREEVMSTDLGWQTDKVSGYDYED</sequence>
<dbReference type="RefSeq" id="WP_077083598.1">
    <property type="nucleotide sequence ID" value="NZ_CP116614.1"/>
</dbReference>
<evidence type="ECO:0000313" key="1">
    <source>
        <dbReference type="EMBL" id="WCG02594.1"/>
    </source>
</evidence>
<organism evidence="1 2">
    <name type="scientific">Porphyromonas gingivalis</name>
    <name type="common">Bacteroides gingivalis</name>
    <dbReference type="NCBI Taxonomy" id="837"/>
    <lineage>
        <taxon>Bacteria</taxon>
        <taxon>Pseudomonadati</taxon>
        <taxon>Bacteroidota</taxon>
        <taxon>Bacteroidia</taxon>
        <taxon>Bacteroidales</taxon>
        <taxon>Porphyromonadaceae</taxon>
        <taxon>Porphyromonas</taxon>
    </lineage>
</organism>
<evidence type="ECO:0008006" key="3">
    <source>
        <dbReference type="Google" id="ProtNLM"/>
    </source>
</evidence>